<gene>
    <name evidence="2" type="ORF">B0H17DRAFT_1214999</name>
</gene>
<feature type="compositionally biased region" description="Low complexity" evidence="1">
    <location>
        <begin position="24"/>
        <end position="45"/>
    </location>
</feature>
<feature type="compositionally biased region" description="Pro residues" evidence="1">
    <location>
        <begin position="46"/>
        <end position="57"/>
    </location>
</feature>
<dbReference type="EMBL" id="JARKIE010000349">
    <property type="protein sequence ID" value="KAJ7652295.1"/>
    <property type="molecule type" value="Genomic_DNA"/>
</dbReference>
<dbReference type="Proteomes" id="UP001221757">
    <property type="component" value="Unassembled WGS sequence"/>
</dbReference>
<sequence>MDEGDTPRPAFLIQFPQQAKLSPLFLGSSSSSFSSSSSSSSSECPPASPPPSSPSSPPLRRDPPLRAPRALTSGNPAHPANDPEYRGLVDKGRPTPHTRRAFERAVHKIEKLYKFSKPTDKNTVNTYKTRLAKVVRVQ</sequence>
<evidence type="ECO:0000313" key="2">
    <source>
        <dbReference type="EMBL" id="KAJ7652295.1"/>
    </source>
</evidence>
<proteinExistence type="predicted"/>
<organism evidence="2 3">
    <name type="scientific">Mycena rosella</name>
    <name type="common">Pink bonnet</name>
    <name type="synonym">Agaricus rosellus</name>
    <dbReference type="NCBI Taxonomy" id="1033263"/>
    <lineage>
        <taxon>Eukaryota</taxon>
        <taxon>Fungi</taxon>
        <taxon>Dikarya</taxon>
        <taxon>Basidiomycota</taxon>
        <taxon>Agaricomycotina</taxon>
        <taxon>Agaricomycetes</taxon>
        <taxon>Agaricomycetidae</taxon>
        <taxon>Agaricales</taxon>
        <taxon>Marasmiineae</taxon>
        <taxon>Mycenaceae</taxon>
        <taxon>Mycena</taxon>
    </lineage>
</organism>
<dbReference type="AlphaFoldDB" id="A0AAD7CLS4"/>
<evidence type="ECO:0000313" key="3">
    <source>
        <dbReference type="Proteomes" id="UP001221757"/>
    </source>
</evidence>
<evidence type="ECO:0000256" key="1">
    <source>
        <dbReference type="SAM" id="MobiDB-lite"/>
    </source>
</evidence>
<feature type="region of interest" description="Disordered" evidence="1">
    <location>
        <begin position="24"/>
        <end position="100"/>
    </location>
</feature>
<accession>A0AAD7CLS4</accession>
<keyword evidence="3" id="KW-1185">Reference proteome</keyword>
<reference evidence="2" key="1">
    <citation type="submission" date="2023-03" db="EMBL/GenBank/DDBJ databases">
        <title>Massive genome expansion in bonnet fungi (Mycena s.s.) driven by repeated elements and novel gene families across ecological guilds.</title>
        <authorList>
            <consortium name="Lawrence Berkeley National Laboratory"/>
            <person name="Harder C.B."/>
            <person name="Miyauchi S."/>
            <person name="Viragh M."/>
            <person name="Kuo A."/>
            <person name="Thoen E."/>
            <person name="Andreopoulos B."/>
            <person name="Lu D."/>
            <person name="Skrede I."/>
            <person name="Drula E."/>
            <person name="Henrissat B."/>
            <person name="Morin E."/>
            <person name="Kohler A."/>
            <person name="Barry K."/>
            <person name="LaButti K."/>
            <person name="Morin E."/>
            <person name="Salamov A."/>
            <person name="Lipzen A."/>
            <person name="Mereny Z."/>
            <person name="Hegedus B."/>
            <person name="Baldrian P."/>
            <person name="Stursova M."/>
            <person name="Weitz H."/>
            <person name="Taylor A."/>
            <person name="Grigoriev I.V."/>
            <person name="Nagy L.G."/>
            <person name="Martin F."/>
            <person name="Kauserud H."/>
        </authorList>
    </citation>
    <scope>NUCLEOTIDE SEQUENCE</scope>
    <source>
        <strain evidence="2">CBHHK067</strain>
    </source>
</reference>
<comment type="caution">
    <text evidence="2">The sequence shown here is derived from an EMBL/GenBank/DDBJ whole genome shotgun (WGS) entry which is preliminary data.</text>
</comment>
<protein>
    <submittedName>
        <fullName evidence="2">Uncharacterized protein</fullName>
    </submittedName>
</protein>
<name>A0AAD7CLS4_MYCRO</name>
<feature type="compositionally biased region" description="Basic and acidic residues" evidence="1">
    <location>
        <begin position="81"/>
        <end position="93"/>
    </location>
</feature>